<dbReference type="InterPro" id="IPR002293">
    <property type="entry name" value="AA/rel_permease1"/>
</dbReference>
<organism evidence="8 9">
    <name type="scientific">Salinomyces thailandicus</name>
    <dbReference type="NCBI Taxonomy" id="706561"/>
    <lineage>
        <taxon>Eukaryota</taxon>
        <taxon>Fungi</taxon>
        <taxon>Dikarya</taxon>
        <taxon>Ascomycota</taxon>
        <taxon>Pezizomycotina</taxon>
        <taxon>Dothideomycetes</taxon>
        <taxon>Dothideomycetidae</taxon>
        <taxon>Mycosphaerellales</taxon>
        <taxon>Teratosphaeriaceae</taxon>
        <taxon>Salinomyces</taxon>
    </lineage>
</organism>
<reference evidence="8 9" key="1">
    <citation type="submission" date="2017-03" db="EMBL/GenBank/DDBJ databases">
        <title>Genomes of endolithic fungi from Antarctica.</title>
        <authorList>
            <person name="Coleine C."/>
            <person name="Masonjones S."/>
            <person name="Stajich J.E."/>
        </authorList>
    </citation>
    <scope>NUCLEOTIDE SEQUENCE [LARGE SCALE GENOMIC DNA]</scope>
    <source>
        <strain evidence="8 9">CCFEE 6315</strain>
    </source>
</reference>
<feature type="transmembrane region" description="Helical" evidence="7">
    <location>
        <begin position="356"/>
        <end position="382"/>
    </location>
</feature>
<evidence type="ECO:0000256" key="3">
    <source>
        <dbReference type="ARBA" id="ARBA00022692"/>
    </source>
</evidence>
<dbReference type="GO" id="GO:0016020">
    <property type="term" value="C:membrane"/>
    <property type="evidence" value="ECO:0007669"/>
    <property type="project" value="UniProtKB-SubCell"/>
</dbReference>
<evidence type="ECO:0000256" key="6">
    <source>
        <dbReference type="SAM" id="MobiDB-lite"/>
    </source>
</evidence>
<protein>
    <recommendedName>
        <fullName evidence="10">Amino acid transporter</fullName>
    </recommendedName>
</protein>
<feature type="transmembrane region" description="Helical" evidence="7">
    <location>
        <begin position="302"/>
        <end position="324"/>
    </location>
</feature>
<keyword evidence="2" id="KW-0813">Transport</keyword>
<proteinExistence type="predicted"/>
<feature type="transmembrane region" description="Helical" evidence="7">
    <location>
        <begin position="225"/>
        <end position="243"/>
    </location>
</feature>
<dbReference type="Gene3D" id="1.20.1740.10">
    <property type="entry name" value="Amino acid/polyamine transporter I"/>
    <property type="match status" value="1"/>
</dbReference>
<feature type="transmembrane region" description="Helical" evidence="7">
    <location>
        <begin position="507"/>
        <end position="528"/>
    </location>
</feature>
<gene>
    <name evidence="8" type="ORF">B0A50_03172</name>
</gene>
<evidence type="ECO:0000256" key="7">
    <source>
        <dbReference type="SAM" id="Phobius"/>
    </source>
</evidence>
<evidence type="ECO:0000256" key="5">
    <source>
        <dbReference type="ARBA" id="ARBA00023136"/>
    </source>
</evidence>
<keyword evidence="3 7" id="KW-0812">Transmembrane</keyword>
<evidence type="ECO:0000256" key="2">
    <source>
        <dbReference type="ARBA" id="ARBA00022448"/>
    </source>
</evidence>
<evidence type="ECO:0000313" key="8">
    <source>
        <dbReference type="EMBL" id="TKA29808.1"/>
    </source>
</evidence>
<dbReference type="PIRSF" id="PIRSF006060">
    <property type="entry name" value="AA_transporter"/>
    <property type="match status" value="1"/>
</dbReference>
<sequence length="543" mass="58535">MNMDDQKNISCSVRGTDDAITPSTSDDDVRADPGHSVDDKENGGVLHTIGGGSQNHSGSIDKLDRYLNSKPIISFGLTLQASWEAVAISFQSTLLNGGPSTLVYGCILSTLGSAAMAATLGELASMKPCVGAQYRWSALLAPRGTNPRFWGYMQGWLTTFAWNAACALNPYLMGSMIQGCILLCDETYVPQGWHTTLLAYASMALPIFCNIYARKIIAPLEIVSAVLHVLLLIVFVVVLTVMARRSTPDFVFQTSFFGLSGWNSPGIEWSIGLLAVIFPMGGYDSILHMADEVKDAPRKVPMAMVGATLLSGVVAFVFIVVLMFCLGDVDKVSNTATGLPIIETLYEATNSKAGTVFLVMCIYFIIGASQFNILASVSRLAWAFAKDGGLPFSEHLSKVHPTLRIPVNAVLVTSTICLLINIIPVGSTTAFYALTSLSTLALYFSYCVPATLVLLRKIENDFPAYGPWKISGPAWVGLAINVFAFAWGWYCVFSLCLPIVMPATAANMNWAGPILAAVICIGLSQWFFGGSKNFRLPQDELGQ</sequence>
<dbReference type="OrthoDB" id="3257095at2759"/>
<comment type="caution">
    <text evidence="8">The sequence shown here is derived from an EMBL/GenBank/DDBJ whole genome shotgun (WGS) entry which is preliminary data.</text>
</comment>
<feature type="transmembrane region" description="Helical" evidence="7">
    <location>
        <begin position="149"/>
        <end position="172"/>
    </location>
</feature>
<dbReference type="PANTHER" id="PTHR45649">
    <property type="entry name" value="AMINO-ACID PERMEASE BAT1"/>
    <property type="match status" value="1"/>
</dbReference>
<dbReference type="EMBL" id="NAJL01000013">
    <property type="protein sequence ID" value="TKA29808.1"/>
    <property type="molecule type" value="Genomic_DNA"/>
</dbReference>
<feature type="compositionally biased region" description="Basic and acidic residues" evidence="6">
    <location>
        <begin position="27"/>
        <end position="42"/>
    </location>
</feature>
<feature type="region of interest" description="Disordered" evidence="6">
    <location>
        <begin position="1"/>
        <end position="57"/>
    </location>
</feature>
<keyword evidence="5 7" id="KW-0472">Membrane</keyword>
<feature type="transmembrane region" description="Helical" evidence="7">
    <location>
        <begin position="430"/>
        <end position="455"/>
    </location>
</feature>
<dbReference type="PANTHER" id="PTHR45649:SF5">
    <property type="entry name" value="GABA TRANSPORTER (EUROFUNG)-RELATED"/>
    <property type="match status" value="1"/>
</dbReference>
<dbReference type="GO" id="GO:0022857">
    <property type="term" value="F:transmembrane transporter activity"/>
    <property type="evidence" value="ECO:0007669"/>
    <property type="project" value="InterPro"/>
</dbReference>
<evidence type="ECO:0000313" key="9">
    <source>
        <dbReference type="Proteomes" id="UP000308549"/>
    </source>
</evidence>
<feature type="transmembrane region" description="Helical" evidence="7">
    <location>
        <begin position="192"/>
        <end position="213"/>
    </location>
</feature>
<accession>A0A4U0U4B6</accession>
<dbReference type="Pfam" id="PF13520">
    <property type="entry name" value="AA_permease_2"/>
    <property type="match status" value="1"/>
</dbReference>
<dbReference type="Proteomes" id="UP000308549">
    <property type="component" value="Unassembled WGS sequence"/>
</dbReference>
<keyword evidence="4 7" id="KW-1133">Transmembrane helix</keyword>
<evidence type="ECO:0000256" key="1">
    <source>
        <dbReference type="ARBA" id="ARBA00004141"/>
    </source>
</evidence>
<keyword evidence="9" id="KW-1185">Reference proteome</keyword>
<name>A0A4U0U4B6_9PEZI</name>
<comment type="subcellular location">
    <subcellularLocation>
        <location evidence="1">Membrane</location>
        <topology evidence="1">Multi-pass membrane protein</topology>
    </subcellularLocation>
</comment>
<evidence type="ECO:0008006" key="10">
    <source>
        <dbReference type="Google" id="ProtNLM"/>
    </source>
</evidence>
<dbReference type="AlphaFoldDB" id="A0A4U0U4B6"/>
<feature type="transmembrane region" description="Helical" evidence="7">
    <location>
        <begin position="403"/>
        <end position="424"/>
    </location>
</feature>
<evidence type="ECO:0000256" key="4">
    <source>
        <dbReference type="ARBA" id="ARBA00022989"/>
    </source>
</evidence>
<feature type="transmembrane region" description="Helical" evidence="7">
    <location>
        <begin position="475"/>
        <end position="501"/>
    </location>
</feature>